<feature type="region of interest" description="Disordered" evidence="7">
    <location>
        <begin position="40"/>
        <end position="65"/>
    </location>
</feature>
<dbReference type="AlphaFoldDB" id="A0A1R1PPA6"/>
<dbReference type="GO" id="GO:0008270">
    <property type="term" value="F:zinc ion binding"/>
    <property type="evidence" value="ECO:0007669"/>
    <property type="project" value="UniProtKB-KW"/>
</dbReference>
<keyword evidence="1 6" id="KW-0479">Metal-binding</keyword>
<dbReference type="Gene3D" id="1.10.287.110">
    <property type="entry name" value="DnaJ domain"/>
    <property type="match status" value="1"/>
</dbReference>
<dbReference type="Pfam" id="PF00684">
    <property type="entry name" value="DnaJ_CXXCXGXG"/>
    <property type="match status" value="1"/>
</dbReference>
<evidence type="ECO:0000256" key="4">
    <source>
        <dbReference type="ARBA" id="ARBA00022833"/>
    </source>
</evidence>
<dbReference type="Pfam" id="PF01556">
    <property type="entry name" value="DnaJ_C"/>
    <property type="match status" value="1"/>
</dbReference>
<feature type="compositionally biased region" description="Basic and acidic residues" evidence="7">
    <location>
        <begin position="14"/>
        <end position="23"/>
    </location>
</feature>
<dbReference type="FunFam" id="2.60.260.20:FF:000013">
    <property type="entry name" value="DnaJ subfamily B member 11"/>
    <property type="match status" value="1"/>
</dbReference>
<proteinExistence type="predicted"/>
<dbReference type="GO" id="GO:0006457">
    <property type="term" value="P:protein folding"/>
    <property type="evidence" value="ECO:0007669"/>
    <property type="project" value="InterPro"/>
</dbReference>
<dbReference type="InterPro" id="IPR044713">
    <property type="entry name" value="DNJA1/2-like"/>
</dbReference>
<evidence type="ECO:0000256" key="7">
    <source>
        <dbReference type="SAM" id="MobiDB-lite"/>
    </source>
</evidence>
<dbReference type="FunFam" id="2.10.230.10:FF:000002">
    <property type="entry name" value="Molecular chaperone DnaJ"/>
    <property type="match status" value="1"/>
</dbReference>
<gene>
    <name evidence="10" type="ORF">AX774_g3700</name>
</gene>
<feature type="region of interest" description="Disordered" evidence="7">
    <location>
        <begin position="1"/>
        <end position="23"/>
    </location>
</feature>
<dbReference type="CDD" id="cd10747">
    <property type="entry name" value="DnaJ_C"/>
    <property type="match status" value="1"/>
</dbReference>
<keyword evidence="4 6" id="KW-0862">Zinc</keyword>
<evidence type="ECO:0000313" key="11">
    <source>
        <dbReference type="Proteomes" id="UP000188320"/>
    </source>
</evidence>
<name>A0A1R1PPA6_ZANCU</name>
<evidence type="ECO:0000256" key="6">
    <source>
        <dbReference type="PROSITE-ProRule" id="PRU00546"/>
    </source>
</evidence>
<dbReference type="InterPro" id="IPR001623">
    <property type="entry name" value="DnaJ_domain"/>
</dbReference>
<dbReference type="CDD" id="cd06257">
    <property type="entry name" value="DnaJ"/>
    <property type="match status" value="1"/>
</dbReference>
<dbReference type="InterPro" id="IPR002939">
    <property type="entry name" value="DnaJ_C"/>
</dbReference>
<dbReference type="InterPro" id="IPR036869">
    <property type="entry name" value="J_dom_sf"/>
</dbReference>
<evidence type="ECO:0000259" key="9">
    <source>
        <dbReference type="PROSITE" id="PS51188"/>
    </source>
</evidence>
<reference evidence="11" key="1">
    <citation type="submission" date="2017-01" db="EMBL/GenBank/DDBJ databases">
        <authorList>
            <person name="Wang Y."/>
            <person name="White M."/>
            <person name="Kvist S."/>
            <person name="Moncalvo J.-M."/>
        </authorList>
    </citation>
    <scope>NUCLEOTIDE SEQUENCE [LARGE SCALE GENOMIC DNA]</scope>
    <source>
        <strain evidence="11">COL-18-3</strain>
    </source>
</reference>
<dbReference type="Gene3D" id="2.60.260.20">
    <property type="entry name" value="Urease metallochaperone UreE, N-terminal domain"/>
    <property type="match status" value="2"/>
</dbReference>
<feature type="domain" description="CR-type" evidence="9">
    <location>
        <begin position="110"/>
        <end position="193"/>
    </location>
</feature>
<dbReference type="SMART" id="SM00271">
    <property type="entry name" value="DnaJ"/>
    <property type="match status" value="1"/>
</dbReference>
<evidence type="ECO:0000313" key="10">
    <source>
        <dbReference type="EMBL" id="OMH82816.1"/>
    </source>
</evidence>
<keyword evidence="11" id="KW-1185">Reference proteome</keyword>
<dbReference type="Pfam" id="PF00226">
    <property type="entry name" value="DnaJ"/>
    <property type="match status" value="1"/>
</dbReference>
<dbReference type="PROSITE" id="PS50076">
    <property type="entry name" value="DNAJ_2"/>
    <property type="match status" value="1"/>
</dbReference>
<evidence type="ECO:0000256" key="3">
    <source>
        <dbReference type="ARBA" id="ARBA00022771"/>
    </source>
</evidence>
<dbReference type="InterPro" id="IPR001305">
    <property type="entry name" value="HSP_DnaJ_Cys-rich_dom"/>
</dbReference>
<accession>A0A1R1PPA6</accession>
<dbReference type="Proteomes" id="UP000188320">
    <property type="component" value="Unassembled WGS sequence"/>
</dbReference>
<dbReference type="PANTHER" id="PTHR43888">
    <property type="entry name" value="DNAJ-LIKE-2, ISOFORM A-RELATED"/>
    <property type="match status" value="1"/>
</dbReference>
<dbReference type="InterPro" id="IPR036410">
    <property type="entry name" value="HSP_DnaJ_Cys-rich_dom_sf"/>
</dbReference>
<dbReference type="InterPro" id="IPR008971">
    <property type="entry name" value="HSP40/DnaJ_pept-bd"/>
</dbReference>
<dbReference type="PRINTS" id="PR00625">
    <property type="entry name" value="JDOMAIN"/>
</dbReference>
<evidence type="ECO:0000259" key="8">
    <source>
        <dbReference type="PROSITE" id="PS50076"/>
    </source>
</evidence>
<dbReference type="GO" id="GO:0030544">
    <property type="term" value="F:Hsp70 protein binding"/>
    <property type="evidence" value="ECO:0007669"/>
    <property type="project" value="InterPro"/>
</dbReference>
<dbReference type="SUPFAM" id="SSF57938">
    <property type="entry name" value="DnaJ/Hsp40 cysteine-rich domain"/>
    <property type="match status" value="1"/>
</dbReference>
<dbReference type="SUPFAM" id="SSF46565">
    <property type="entry name" value="Chaperone J-domain"/>
    <property type="match status" value="1"/>
</dbReference>
<keyword evidence="2" id="KW-0677">Repeat</keyword>
<dbReference type="EMBL" id="LSSK01000589">
    <property type="protein sequence ID" value="OMH82816.1"/>
    <property type="molecule type" value="Genomic_DNA"/>
</dbReference>
<dbReference type="PROSITE" id="PS00636">
    <property type="entry name" value="DNAJ_1"/>
    <property type="match status" value="1"/>
</dbReference>
<feature type="domain" description="J" evidence="8">
    <location>
        <begin position="1"/>
        <end position="49"/>
    </location>
</feature>
<keyword evidence="3 6" id="KW-0863">Zinc-finger</keyword>
<protein>
    <submittedName>
        <fullName evidence="10">DnaJ-like protein</fullName>
    </submittedName>
</protein>
<feature type="zinc finger region" description="CR-type" evidence="6">
    <location>
        <begin position="110"/>
        <end position="193"/>
    </location>
</feature>
<comment type="caution">
    <text evidence="10">The sequence shown here is derived from an EMBL/GenBank/DDBJ whole genome shotgun (WGS) entry which is preliminary data.</text>
</comment>
<evidence type="ECO:0000256" key="5">
    <source>
        <dbReference type="ARBA" id="ARBA00023186"/>
    </source>
</evidence>
<dbReference type="Gene3D" id="2.10.230.10">
    <property type="entry name" value="Heat shock protein DnaJ, cysteine-rich domain"/>
    <property type="match status" value="1"/>
</dbReference>
<dbReference type="SUPFAM" id="SSF49493">
    <property type="entry name" value="HSP40/DnaJ peptide-binding domain"/>
    <property type="match status" value="2"/>
</dbReference>
<dbReference type="GO" id="GO:0051082">
    <property type="term" value="F:unfolded protein binding"/>
    <property type="evidence" value="ECO:0007669"/>
    <property type="project" value="InterPro"/>
</dbReference>
<keyword evidence="5" id="KW-0143">Chaperone</keyword>
<evidence type="ECO:0000256" key="1">
    <source>
        <dbReference type="ARBA" id="ARBA00022723"/>
    </source>
</evidence>
<evidence type="ECO:0000256" key="2">
    <source>
        <dbReference type="ARBA" id="ARBA00022737"/>
    </source>
</evidence>
<dbReference type="CDD" id="cd10719">
    <property type="entry name" value="DnaJ_zf"/>
    <property type="match status" value="1"/>
</dbReference>
<sequence>MLRRLLQIKKHHPDKNQGDEKSHNKFIELSKAYEVLSDEQKRKVYDREGEEGLKRREQGNGFDNDSHDPFDIFAQFFGGNPFNRQRRNTKPKGKTINIELHVGLGELYSGKEVDIDVSKMKLCTKCHGSGAKSEDDIETCQVCGGSGVKVVKRVLAPGFIQQMQSTCNSCGGKGKTITHKCDKCGGNKILRSPDQLSLDIPKGASEGMKIVQEGEGHQHPDYENGDVVFTLRQIPHKLFVRKNDDLYMDFKINLLESLTGFSKSFEHLDGRVHKLEHDDPIPPNYVQKIDNLGMPTYNDPNKYGNLYVRYLVQYPKTVDADFKDGNVIHFF</sequence>
<dbReference type="OrthoDB" id="445556at2759"/>
<dbReference type="PROSITE" id="PS51188">
    <property type="entry name" value="ZF_CR"/>
    <property type="match status" value="1"/>
</dbReference>
<organism evidence="10 11">
    <name type="scientific">Zancudomyces culisetae</name>
    <name type="common">Gut fungus</name>
    <name type="synonym">Smittium culisetae</name>
    <dbReference type="NCBI Taxonomy" id="1213189"/>
    <lineage>
        <taxon>Eukaryota</taxon>
        <taxon>Fungi</taxon>
        <taxon>Fungi incertae sedis</taxon>
        <taxon>Zoopagomycota</taxon>
        <taxon>Kickxellomycotina</taxon>
        <taxon>Harpellomycetes</taxon>
        <taxon>Harpellales</taxon>
        <taxon>Legeriomycetaceae</taxon>
        <taxon>Zancudomyces</taxon>
    </lineage>
</organism>
<feature type="compositionally biased region" description="Basic residues" evidence="7">
    <location>
        <begin position="1"/>
        <end position="13"/>
    </location>
</feature>
<dbReference type="InterPro" id="IPR018253">
    <property type="entry name" value="DnaJ_domain_CS"/>
</dbReference>